<organism evidence="1 2">
    <name type="scientific">Lojkania enalia</name>
    <dbReference type="NCBI Taxonomy" id="147567"/>
    <lineage>
        <taxon>Eukaryota</taxon>
        <taxon>Fungi</taxon>
        <taxon>Dikarya</taxon>
        <taxon>Ascomycota</taxon>
        <taxon>Pezizomycotina</taxon>
        <taxon>Dothideomycetes</taxon>
        <taxon>Pleosporomycetidae</taxon>
        <taxon>Pleosporales</taxon>
        <taxon>Pleosporales incertae sedis</taxon>
        <taxon>Lojkania</taxon>
    </lineage>
</organism>
<dbReference type="InterPro" id="IPR003560">
    <property type="entry name" value="DHB_DH"/>
</dbReference>
<evidence type="ECO:0000313" key="1">
    <source>
        <dbReference type="EMBL" id="KAF2259957.1"/>
    </source>
</evidence>
<dbReference type="Gene3D" id="3.40.50.720">
    <property type="entry name" value="NAD(P)-binding Rossmann-like Domain"/>
    <property type="match status" value="1"/>
</dbReference>
<comment type="caution">
    <text evidence="1">The sequence shown here is derived from an EMBL/GenBank/DDBJ whole genome shotgun (WGS) entry which is preliminary data.</text>
</comment>
<dbReference type="Proteomes" id="UP000800093">
    <property type="component" value="Unassembled WGS sequence"/>
</dbReference>
<dbReference type="PANTHER" id="PTHR45458:SF2">
    <property type="entry name" value="OXIDOREDUCTASE, SHORT CHAIN DEHYDROGENASE_REDUCTASE FAMILY SUPERFAMILY (AFU_ORTHOLOGUE AFUA_3G13450)"/>
    <property type="match status" value="1"/>
</dbReference>
<name>A0A9P4JZS4_9PLEO</name>
<protein>
    <submittedName>
        <fullName evidence="1">NAD(P)-binding protein</fullName>
    </submittedName>
</protein>
<accession>A0A9P4JZS4</accession>
<sequence>MRNILIVGATRGLGHSLAHQYAKAGKTVYATARYSVPQSPVAGIHWIGNIDIAKESAGRLISAHWQEETKIDVLILCANYFAEETLDELNWYKQTKMYETVAIGPVFLIKHLVDAGILKKGSRVVLVGSENGSVALRHETGGAGNYGGHGSKAALNMVGRLLSIDLKERGIAVAIVHTGYLRKENREGYFETGDKNAVKPDEAATSLRRWIDTFDMCQTGQFWAVRGAADIKTAEAVLGPLEKLATPLQLPW</sequence>
<dbReference type="InterPro" id="IPR052184">
    <property type="entry name" value="SDR_enzymes"/>
</dbReference>
<dbReference type="Pfam" id="PF00106">
    <property type="entry name" value="adh_short"/>
    <property type="match status" value="1"/>
</dbReference>
<evidence type="ECO:0000313" key="2">
    <source>
        <dbReference type="Proteomes" id="UP000800093"/>
    </source>
</evidence>
<dbReference type="InterPro" id="IPR036291">
    <property type="entry name" value="NAD(P)-bd_dom_sf"/>
</dbReference>
<gene>
    <name evidence="1" type="ORF">CC78DRAFT_547876</name>
</gene>
<dbReference type="GO" id="GO:0016616">
    <property type="term" value="F:oxidoreductase activity, acting on the CH-OH group of donors, NAD or NADP as acceptor"/>
    <property type="evidence" value="ECO:0007669"/>
    <property type="project" value="TreeGrafter"/>
</dbReference>
<dbReference type="OrthoDB" id="5296at2759"/>
<proteinExistence type="predicted"/>
<dbReference type="SUPFAM" id="SSF51735">
    <property type="entry name" value="NAD(P)-binding Rossmann-fold domains"/>
    <property type="match status" value="1"/>
</dbReference>
<dbReference type="AlphaFoldDB" id="A0A9P4JZS4"/>
<reference evidence="2" key="1">
    <citation type="journal article" date="2020" name="Stud. Mycol.">
        <title>101 Dothideomycetes genomes: A test case for predicting lifestyles and emergence of pathogens.</title>
        <authorList>
            <person name="Haridas S."/>
            <person name="Albert R."/>
            <person name="Binder M."/>
            <person name="Bloem J."/>
            <person name="LaButti K."/>
            <person name="Salamov A."/>
            <person name="Andreopoulos B."/>
            <person name="Baker S."/>
            <person name="Barry K."/>
            <person name="Bills G."/>
            <person name="Bluhm B."/>
            <person name="Cannon C."/>
            <person name="Castanera R."/>
            <person name="Culley D."/>
            <person name="Daum C."/>
            <person name="Ezra D."/>
            <person name="Gonzalez J."/>
            <person name="Henrissat B."/>
            <person name="Kuo A."/>
            <person name="Liang C."/>
            <person name="Lipzen A."/>
            <person name="Lutzoni F."/>
            <person name="Magnuson J."/>
            <person name="Mondo S."/>
            <person name="Nolan M."/>
            <person name="Ohm R."/>
            <person name="Pangilinan J."/>
            <person name="Park H.-J."/>
            <person name="Ramirez L."/>
            <person name="Alfaro M."/>
            <person name="Sun H."/>
            <person name="Tritt A."/>
            <person name="Yoshinaga Y."/>
            <person name="Zwiers L.-H."/>
            <person name="Turgeon B."/>
            <person name="Goodwin S."/>
            <person name="Spatafora J."/>
            <person name="Crous P."/>
            <person name="Grigoriev I."/>
        </authorList>
    </citation>
    <scope>NUCLEOTIDE SEQUENCE [LARGE SCALE GENOMIC DNA]</scope>
    <source>
        <strain evidence="2">CBS 304.66</strain>
    </source>
</reference>
<keyword evidence="2" id="KW-1185">Reference proteome</keyword>
<dbReference type="EMBL" id="ML986692">
    <property type="protein sequence ID" value="KAF2259957.1"/>
    <property type="molecule type" value="Genomic_DNA"/>
</dbReference>
<dbReference type="InterPro" id="IPR002347">
    <property type="entry name" value="SDR_fam"/>
</dbReference>
<dbReference type="GO" id="GO:0019290">
    <property type="term" value="P:siderophore biosynthetic process"/>
    <property type="evidence" value="ECO:0007669"/>
    <property type="project" value="InterPro"/>
</dbReference>
<dbReference type="PANTHER" id="PTHR45458">
    <property type="entry name" value="SHORT-CHAIN DEHYDROGENASE/REDUCTASE SDR"/>
    <property type="match status" value="1"/>
</dbReference>
<dbReference type="GO" id="GO:0008667">
    <property type="term" value="F:2,3-dihydro-2,3-dihydroxybenzoate dehydrogenase activity"/>
    <property type="evidence" value="ECO:0007669"/>
    <property type="project" value="InterPro"/>
</dbReference>
<dbReference type="PRINTS" id="PR01397">
    <property type="entry name" value="DHBDHDRGNASE"/>
</dbReference>